<keyword evidence="5" id="KW-0326">Glycosidase</keyword>
<keyword evidence="6" id="KW-1185">Reference proteome</keyword>
<evidence type="ECO:0000259" key="4">
    <source>
        <dbReference type="Pfam" id="PF01301"/>
    </source>
</evidence>
<dbReference type="PANTHER" id="PTHR23421">
    <property type="entry name" value="BETA-GALACTOSIDASE RELATED"/>
    <property type="match status" value="1"/>
</dbReference>
<feature type="compositionally biased region" description="Basic and acidic residues" evidence="3">
    <location>
        <begin position="1"/>
        <end position="10"/>
    </location>
</feature>
<dbReference type="EMBL" id="JBANBB010000001">
    <property type="protein sequence ID" value="MEK0306478.1"/>
    <property type="molecule type" value="Genomic_DNA"/>
</dbReference>
<evidence type="ECO:0000256" key="2">
    <source>
        <dbReference type="RuleBase" id="RU003679"/>
    </source>
</evidence>
<comment type="caution">
    <text evidence="5">The sequence shown here is derived from an EMBL/GenBank/DDBJ whole genome shotgun (WGS) entry which is preliminary data.</text>
</comment>
<organism evidence="5 6">
    <name type="scientific">Bifidobacterium favimelis</name>
    <dbReference type="NCBI Taxonomy" id="3122979"/>
    <lineage>
        <taxon>Bacteria</taxon>
        <taxon>Bacillati</taxon>
        <taxon>Actinomycetota</taxon>
        <taxon>Actinomycetes</taxon>
        <taxon>Bifidobacteriales</taxon>
        <taxon>Bifidobacteriaceae</taxon>
        <taxon>Bifidobacterium</taxon>
    </lineage>
</organism>
<gene>
    <name evidence="5" type="ORF">V8P97_03200</name>
</gene>
<comment type="similarity">
    <text evidence="1 2">Belongs to the glycosyl hydrolase 35 family.</text>
</comment>
<reference evidence="5 6" key="1">
    <citation type="submission" date="2024-02" db="EMBL/GenBank/DDBJ databases">
        <title>Bifidobacterium honeyensis sp. nov., isolated from the comb honey.</title>
        <authorList>
            <person name="Liu W."/>
            <person name="Li Y."/>
        </authorList>
    </citation>
    <scope>NUCLEOTIDE SEQUENCE [LARGE SCALE GENOMIC DNA]</scope>
    <source>
        <strain evidence="5 6">IMAU50988</strain>
    </source>
</reference>
<proteinExistence type="inferred from homology"/>
<accession>A0ABU8ZMK5</accession>
<evidence type="ECO:0000256" key="3">
    <source>
        <dbReference type="SAM" id="MobiDB-lite"/>
    </source>
</evidence>
<dbReference type="InterPro" id="IPR031330">
    <property type="entry name" value="Gly_Hdrlase_35_cat"/>
</dbReference>
<dbReference type="RefSeq" id="WP_340469001.1">
    <property type="nucleotide sequence ID" value="NZ_JBANBB010000001.1"/>
</dbReference>
<dbReference type="EC" id="3.2.1.23" evidence="5"/>
<feature type="domain" description="Glycoside hydrolase 35 catalytic" evidence="4">
    <location>
        <begin position="45"/>
        <end position="278"/>
    </location>
</feature>
<protein>
    <submittedName>
        <fullName evidence="5">Beta-galactosidase</fullName>
        <ecNumber evidence="5">3.2.1.23</ecNumber>
    </submittedName>
</protein>
<feature type="region of interest" description="Disordered" evidence="3">
    <location>
        <begin position="686"/>
        <end position="706"/>
    </location>
</feature>
<evidence type="ECO:0000313" key="6">
    <source>
        <dbReference type="Proteomes" id="UP001373159"/>
    </source>
</evidence>
<evidence type="ECO:0000256" key="1">
    <source>
        <dbReference type="ARBA" id="ARBA00009809"/>
    </source>
</evidence>
<dbReference type="Proteomes" id="UP001373159">
    <property type="component" value="Unassembled WGS sequence"/>
</dbReference>
<dbReference type="PRINTS" id="PR00742">
    <property type="entry name" value="GLHYDRLASE35"/>
</dbReference>
<sequence length="1015" mass="107321">MAEATREREAAGQSPCRVPLAEPKWAGPAGRESRARPVSCNDGLLLIDGEPRVVLCASLFPFRLARSQWRGRMEAVKSLGYQAIDVYLPWNVYETAPGRWDFSEENDIGAFLDLAAEIGLFVLARPGPYICSEHDGGGLPSWVAADPDLHLRQDDPAFLEAVSSWFDRVGPILATRQYGQGGTVLLVQVDNELDFFPCADPDAYLGALASMLRRRGVSVPIVACAGQGDLARAVGRDGDILPAVNLYPDDGSTDVEAQVAYYRRAFERMRSPFIVTETNRKHRTLKRLIGGGVRFAGPYLQVSGWNFGGRASVLNWGDPEAFMSPDYDFGGVIDTVGRVRQDGVQARRLTSIIRALGWRLAAGQAVEGQDPGHPPDDHCSLEGLRLAGGGRLVTASNLGDRPHSFPGIQPEGLPETILPPGQTQMLVRDLPLAVGTGPGQVGPDGPSAGVTLAASSGELTGLTYSQGCVRLELSSCPGDETPLWCALKFGPGGELFDPAIGAAGRKASKTKDGILTGRVGPYLTLTKGKAGSASRVFLLGPSAPSSPLEGDGGGPDLLGGRKPLHTLVVTLKEAEETRGSQEGDCLVGGRQGRPLEDFDVLPSHMPWSPEEACDRNEGGVWATCATNPGSVCCISTSPCPSEEVDGILVKGAADLVSVTCGDRRTAWKVCRGGYDWFPLDSVHGAEGSARDTVQTPAEDPGKGEGATRVTVTARVWGRANFEDGRLPVLTLDSIGGPVGGMAVTSRRDFDRGWLVTGVECPARADGVRPWVGSLPQPRCPFGSWSLPVWPQTVTYAKIFHAGWGRSLSGSEGQKGQTALVAALHIQDGGCRVEVRVNGRPVGTMTPLQPYLGLGGLHDGDRLEAAVHREWGEATGRMQLLTGHELSGWTMRSCSLDRLGASLPSASYASAKPPLKVETGVGACLLVPSRRMVHGPGADGTVVRLQGQGLMATAFTDHLCLGRLVMPGVEGFSTGGGRGDYLVVPDGQGDLRLYLEATGPAGGSLDAILVGGPVDR</sequence>
<dbReference type="SUPFAM" id="SSF51445">
    <property type="entry name" value="(Trans)glycosidases"/>
    <property type="match status" value="1"/>
</dbReference>
<dbReference type="InterPro" id="IPR001944">
    <property type="entry name" value="Glycoside_Hdrlase_35"/>
</dbReference>
<name>A0ABU8ZMK5_9BIFI</name>
<dbReference type="Pfam" id="PF01301">
    <property type="entry name" value="Glyco_hydro_35"/>
    <property type="match status" value="1"/>
</dbReference>
<dbReference type="GO" id="GO:0004565">
    <property type="term" value="F:beta-galactosidase activity"/>
    <property type="evidence" value="ECO:0007669"/>
    <property type="project" value="UniProtKB-EC"/>
</dbReference>
<evidence type="ECO:0000313" key="5">
    <source>
        <dbReference type="EMBL" id="MEK0306478.1"/>
    </source>
</evidence>
<feature type="region of interest" description="Disordered" evidence="3">
    <location>
        <begin position="1"/>
        <end position="36"/>
    </location>
</feature>
<keyword evidence="5" id="KW-0378">Hydrolase</keyword>
<dbReference type="Gene3D" id="3.20.20.80">
    <property type="entry name" value="Glycosidases"/>
    <property type="match status" value="1"/>
</dbReference>
<dbReference type="InterPro" id="IPR017853">
    <property type="entry name" value="GH"/>
</dbReference>